<evidence type="ECO:0000256" key="1">
    <source>
        <dbReference type="ARBA" id="ARBA00004273"/>
    </source>
</evidence>
<keyword evidence="6" id="KW-0677">Repeat</keyword>
<evidence type="ECO:0000256" key="7">
    <source>
        <dbReference type="ARBA" id="ARBA00022792"/>
    </source>
</evidence>
<evidence type="ECO:0000256" key="2">
    <source>
        <dbReference type="ARBA" id="ARBA00004569"/>
    </source>
</evidence>
<dbReference type="AlphaFoldDB" id="A0A813YW63"/>
<dbReference type="PANTHER" id="PTHR12294">
    <property type="entry name" value="EF HAND DOMAIN FAMILY A1,A2-RELATED"/>
    <property type="match status" value="1"/>
</dbReference>
<dbReference type="InterPro" id="IPR011992">
    <property type="entry name" value="EF-hand-dom_pair"/>
</dbReference>
<dbReference type="InterPro" id="IPR018247">
    <property type="entry name" value="EF_Hand_1_Ca_BS"/>
</dbReference>
<dbReference type="EMBL" id="CAJNOC010001778">
    <property type="protein sequence ID" value="CAF0890440.1"/>
    <property type="molecule type" value="Genomic_DNA"/>
</dbReference>
<dbReference type="InterPro" id="IPR039800">
    <property type="entry name" value="MICU1/2/3"/>
</dbReference>
<keyword evidence="11" id="KW-0496">Mitochondrion</keyword>
<dbReference type="GO" id="GO:0036444">
    <property type="term" value="P:calcium import into the mitochondrion"/>
    <property type="evidence" value="ECO:0007669"/>
    <property type="project" value="TreeGrafter"/>
</dbReference>
<feature type="domain" description="EF-hand" evidence="15">
    <location>
        <begin position="481"/>
        <end position="516"/>
    </location>
</feature>
<dbReference type="PANTHER" id="PTHR12294:SF1">
    <property type="entry name" value="CALCIUM UPTAKE PROTEIN 1, MITOCHONDRIAL"/>
    <property type="match status" value="1"/>
</dbReference>
<keyword evidence="5" id="KW-0479">Metal-binding</keyword>
<protein>
    <recommendedName>
        <fullName evidence="15">EF-hand domain-containing protein</fullName>
    </recommendedName>
</protein>
<evidence type="ECO:0000256" key="11">
    <source>
        <dbReference type="ARBA" id="ARBA00023128"/>
    </source>
</evidence>
<feature type="transmembrane region" description="Helical" evidence="14">
    <location>
        <begin position="96"/>
        <end position="114"/>
    </location>
</feature>
<evidence type="ECO:0000256" key="3">
    <source>
        <dbReference type="ARBA" id="ARBA00022448"/>
    </source>
</evidence>
<dbReference type="Pfam" id="PF13202">
    <property type="entry name" value="EF-hand_5"/>
    <property type="match status" value="1"/>
</dbReference>
<keyword evidence="8" id="KW-0106">Calcium</keyword>
<evidence type="ECO:0000256" key="13">
    <source>
        <dbReference type="ARBA" id="ARBA00038333"/>
    </source>
</evidence>
<comment type="similarity">
    <text evidence="13">Belongs to the MICU1 family. MICU1 subfamily.</text>
</comment>
<accession>A0A813YW63</accession>
<dbReference type="GO" id="GO:0005758">
    <property type="term" value="C:mitochondrial intermembrane space"/>
    <property type="evidence" value="ECO:0007669"/>
    <property type="project" value="UniProtKB-SubCell"/>
</dbReference>
<dbReference type="OrthoDB" id="10056860at2759"/>
<keyword evidence="10" id="KW-0406">Ion transport</keyword>
<evidence type="ECO:0000256" key="6">
    <source>
        <dbReference type="ARBA" id="ARBA00022737"/>
    </source>
</evidence>
<evidence type="ECO:0000313" key="17">
    <source>
        <dbReference type="Proteomes" id="UP000663879"/>
    </source>
</evidence>
<feature type="domain" description="EF-hand" evidence="15">
    <location>
        <begin position="286"/>
        <end position="321"/>
    </location>
</feature>
<comment type="caution">
    <text evidence="16">The sequence shown here is derived from an EMBL/GenBank/DDBJ whole genome shotgun (WGS) entry which is preliminary data.</text>
</comment>
<keyword evidence="14" id="KW-1133">Transmembrane helix</keyword>
<dbReference type="Proteomes" id="UP000663879">
    <property type="component" value="Unassembled WGS sequence"/>
</dbReference>
<evidence type="ECO:0000256" key="4">
    <source>
        <dbReference type="ARBA" id="ARBA00022568"/>
    </source>
</evidence>
<keyword evidence="9" id="KW-0809">Transit peptide</keyword>
<dbReference type="PROSITE" id="PS00018">
    <property type="entry name" value="EF_HAND_1"/>
    <property type="match status" value="2"/>
</dbReference>
<gene>
    <name evidence="16" type="ORF">OXX778_LOCUS10882</name>
</gene>
<evidence type="ECO:0000259" key="15">
    <source>
        <dbReference type="PROSITE" id="PS50222"/>
    </source>
</evidence>
<comment type="subcellular location">
    <subcellularLocation>
        <location evidence="1">Mitochondrion inner membrane</location>
    </subcellularLocation>
    <subcellularLocation>
        <location evidence="2">Mitochondrion intermembrane space</location>
    </subcellularLocation>
</comment>
<keyword evidence="7" id="KW-0999">Mitochondrion inner membrane</keyword>
<dbReference type="Pfam" id="PF13833">
    <property type="entry name" value="EF-hand_8"/>
    <property type="match status" value="1"/>
</dbReference>
<evidence type="ECO:0000256" key="8">
    <source>
        <dbReference type="ARBA" id="ARBA00022837"/>
    </source>
</evidence>
<keyword evidence="14" id="KW-0812">Transmembrane</keyword>
<dbReference type="CDD" id="cd15900">
    <property type="entry name" value="EFh_MICU"/>
    <property type="match status" value="1"/>
</dbReference>
<evidence type="ECO:0000256" key="10">
    <source>
        <dbReference type="ARBA" id="ARBA00023065"/>
    </source>
</evidence>
<evidence type="ECO:0000256" key="9">
    <source>
        <dbReference type="ARBA" id="ARBA00022946"/>
    </source>
</evidence>
<dbReference type="InterPro" id="IPR002048">
    <property type="entry name" value="EF_hand_dom"/>
</dbReference>
<dbReference type="Gene3D" id="1.10.238.10">
    <property type="entry name" value="EF-hand"/>
    <property type="match status" value="2"/>
</dbReference>
<evidence type="ECO:0000256" key="12">
    <source>
        <dbReference type="ARBA" id="ARBA00023136"/>
    </source>
</evidence>
<name>A0A813YW63_9BILA</name>
<dbReference type="GO" id="GO:0005509">
    <property type="term" value="F:calcium ion binding"/>
    <property type="evidence" value="ECO:0007669"/>
    <property type="project" value="InterPro"/>
</dbReference>
<evidence type="ECO:0000256" key="5">
    <source>
        <dbReference type="ARBA" id="ARBA00022723"/>
    </source>
</evidence>
<dbReference type="GO" id="GO:0051560">
    <property type="term" value="P:mitochondrial calcium ion homeostasis"/>
    <property type="evidence" value="ECO:0007669"/>
    <property type="project" value="TreeGrafter"/>
</dbReference>
<dbReference type="GO" id="GO:1990246">
    <property type="term" value="C:uniplex complex"/>
    <property type="evidence" value="ECO:0007669"/>
    <property type="project" value="TreeGrafter"/>
</dbReference>
<keyword evidence="12 14" id="KW-0472">Membrane</keyword>
<dbReference type="PROSITE" id="PS50222">
    <property type="entry name" value="EF_HAND_2"/>
    <property type="match status" value="2"/>
</dbReference>
<organism evidence="16 17">
    <name type="scientific">Brachionus calyciflorus</name>
    <dbReference type="NCBI Taxonomy" id="104777"/>
    <lineage>
        <taxon>Eukaryota</taxon>
        <taxon>Metazoa</taxon>
        <taxon>Spiralia</taxon>
        <taxon>Gnathifera</taxon>
        <taxon>Rotifera</taxon>
        <taxon>Eurotatoria</taxon>
        <taxon>Monogononta</taxon>
        <taxon>Pseudotrocha</taxon>
        <taxon>Ploima</taxon>
        <taxon>Brachionidae</taxon>
        <taxon>Brachionus</taxon>
    </lineage>
</organism>
<reference evidence="16" key="1">
    <citation type="submission" date="2021-02" db="EMBL/GenBank/DDBJ databases">
        <authorList>
            <person name="Nowell W R."/>
        </authorList>
    </citation>
    <scope>NUCLEOTIDE SEQUENCE</scope>
    <source>
        <strain evidence="16">Ploen Becks lab</strain>
    </source>
</reference>
<dbReference type="SUPFAM" id="SSF47473">
    <property type="entry name" value="EF-hand"/>
    <property type="match status" value="2"/>
</dbReference>
<proteinExistence type="inferred from homology"/>
<keyword evidence="4" id="KW-0109">Calcium transport</keyword>
<evidence type="ECO:0000313" key="16">
    <source>
        <dbReference type="EMBL" id="CAF0890440.1"/>
    </source>
</evidence>
<keyword evidence="3" id="KW-0813">Transport</keyword>
<dbReference type="SMART" id="SM00054">
    <property type="entry name" value="EFh"/>
    <property type="match status" value="2"/>
</dbReference>
<keyword evidence="17" id="KW-1185">Reference proteome</keyword>
<sequence length="542" mass="63631">MNRIFLIHNNVIKKSFLYESIRPKFISFNNFKDNHPVKHIDEKHKFSSILFRSEKISSLLALKDKSNYRQIRHVVLGGPGYTKFAHGRYKPKLSSYAYFWYTFVFGGLAFILFFDFESFLFRGQEVEEKIKDLKRVYSRTDVPRAKEIENTENEVNSIDENEEEKSISVKKKSKSTFRERKIIQYENKIRHFSTPDKVFRYFSTIKVWNEKLNDYEILMKPTDFIRSMTYGAKQPEGLGLDSYQRYDPNMQKLELNLSEDSVFRHFSKHGLITFSDYIFLVTLLSIPVRHFEIAFHMFDSDGNGNLDIQEFEHLQSIIRSQTSLGQRHRDTHMTGSVIKENSNLNDYFFGKDHSVLLTSKKFTDFQEKLQNEVIKMEFDFCDTKEKNGEKIITELIFCEMILAYAGFSSGKTKKMLKRISKIYDDDENSKGITLKDYEEFFKVLRCIHDIDTALKFYTIAGASIDKIILKHVAKTVAKSDLSDHVIDVIFNLFDEDGDGKLSHKEFIKVMKKRWSRGLETPKDTGFLKFMEAIGTCSKEMIF</sequence>
<evidence type="ECO:0000256" key="14">
    <source>
        <dbReference type="SAM" id="Phobius"/>
    </source>
</evidence>